<keyword evidence="10" id="KW-1185">Reference proteome</keyword>
<keyword evidence="4 6" id="KW-1133">Transmembrane helix</keyword>
<dbReference type="AlphaFoldDB" id="A0A8T9BQU1"/>
<keyword evidence="5 6" id="KW-0472">Membrane</keyword>
<dbReference type="EMBL" id="QGMK01002989">
    <property type="protein sequence ID" value="TVY54877.1"/>
    <property type="molecule type" value="Genomic_DNA"/>
</dbReference>
<evidence type="ECO:0000256" key="5">
    <source>
        <dbReference type="ARBA" id="ARBA00023136"/>
    </source>
</evidence>
<protein>
    <recommendedName>
        <fullName evidence="8">Cardiolipin synthase N-terminal domain-containing protein</fullName>
    </recommendedName>
</protein>
<keyword evidence="3 6" id="KW-0812">Transmembrane</keyword>
<evidence type="ECO:0000256" key="1">
    <source>
        <dbReference type="ARBA" id="ARBA00004651"/>
    </source>
</evidence>
<organism evidence="9 10">
    <name type="scientific">Lachnellula suecica</name>
    <dbReference type="NCBI Taxonomy" id="602035"/>
    <lineage>
        <taxon>Eukaryota</taxon>
        <taxon>Fungi</taxon>
        <taxon>Dikarya</taxon>
        <taxon>Ascomycota</taxon>
        <taxon>Pezizomycotina</taxon>
        <taxon>Leotiomycetes</taxon>
        <taxon>Helotiales</taxon>
        <taxon>Lachnaceae</taxon>
        <taxon>Lachnellula</taxon>
    </lineage>
</organism>
<dbReference type="InterPro" id="IPR027379">
    <property type="entry name" value="CLS_N"/>
</dbReference>
<accession>A0A8T9BQU1</accession>
<evidence type="ECO:0000256" key="4">
    <source>
        <dbReference type="ARBA" id="ARBA00022989"/>
    </source>
</evidence>
<evidence type="ECO:0000259" key="8">
    <source>
        <dbReference type="Pfam" id="PF13396"/>
    </source>
</evidence>
<feature type="transmembrane region" description="Helical" evidence="6">
    <location>
        <begin position="64"/>
        <end position="85"/>
    </location>
</feature>
<keyword evidence="2" id="KW-1003">Cell membrane</keyword>
<name>A0A8T9BQU1_9HELO</name>
<dbReference type="Proteomes" id="UP000469558">
    <property type="component" value="Unassembled WGS sequence"/>
</dbReference>
<reference evidence="9 10" key="1">
    <citation type="submission" date="2018-05" db="EMBL/GenBank/DDBJ databases">
        <title>Genome sequencing and assembly of the regulated plant pathogen Lachnellula willkommii and related sister species for the development of diagnostic species identification markers.</title>
        <authorList>
            <person name="Giroux E."/>
            <person name="Bilodeau G."/>
        </authorList>
    </citation>
    <scope>NUCLEOTIDE SEQUENCE [LARGE SCALE GENOMIC DNA]</scope>
    <source>
        <strain evidence="9 10">CBS 268.59</strain>
    </source>
</reference>
<comment type="subcellular location">
    <subcellularLocation>
        <location evidence="1">Cell membrane</location>
        <topology evidence="1">Multi-pass membrane protein</topology>
    </subcellularLocation>
</comment>
<dbReference type="Pfam" id="PF13396">
    <property type="entry name" value="PLDc_N"/>
    <property type="match status" value="1"/>
</dbReference>
<sequence length="101" mass="11062">MLFQAFLSFALFTLTMASPTLSTASHGDALRYGTGGGILGFVVLVLDILVWMEVLKSSRPPLHKVLWCVVVFIFPIVGLVVYWLFSNRAQHNSGSGYEAIA</sequence>
<feature type="chain" id="PRO_5035833114" description="Cardiolipin synthase N-terminal domain-containing protein" evidence="7">
    <location>
        <begin position="18"/>
        <end position="101"/>
    </location>
</feature>
<proteinExistence type="predicted"/>
<feature type="signal peptide" evidence="7">
    <location>
        <begin position="1"/>
        <end position="17"/>
    </location>
</feature>
<evidence type="ECO:0000256" key="7">
    <source>
        <dbReference type="SAM" id="SignalP"/>
    </source>
</evidence>
<gene>
    <name evidence="9" type="ORF">LSUE1_G009448</name>
</gene>
<keyword evidence="7" id="KW-0732">Signal</keyword>
<evidence type="ECO:0000256" key="2">
    <source>
        <dbReference type="ARBA" id="ARBA00022475"/>
    </source>
</evidence>
<dbReference type="GO" id="GO:0005886">
    <property type="term" value="C:plasma membrane"/>
    <property type="evidence" value="ECO:0007669"/>
    <property type="project" value="UniProtKB-SubCell"/>
</dbReference>
<feature type="domain" description="Cardiolipin synthase N-terminal" evidence="8">
    <location>
        <begin position="45"/>
        <end position="86"/>
    </location>
</feature>
<evidence type="ECO:0000313" key="10">
    <source>
        <dbReference type="Proteomes" id="UP000469558"/>
    </source>
</evidence>
<comment type="caution">
    <text evidence="9">The sequence shown here is derived from an EMBL/GenBank/DDBJ whole genome shotgun (WGS) entry which is preliminary data.</text>
</comment>
<dbReference type="OrthoDB" id="5193244at2759"/>
<evidence type="ECO:0000313" key="9">
    <source>
        <dbReference type="EMBL" id="TVY54877.1"/>
    </source>
</evidence>
<feature type="transmembrane region" description="Helical" evidence="6">
    <location>
        <begin position="32"/>
        <end position="52"/>
    </location>
</feature>
<evidence type="ECO:0000256" key="6">
    <source>
        <dbReference type="SAM" id="Phobius"/>
    </source>
</evidence>
<evidence type="ECO:0000256" key="3">
    <source>
        <dbReference type="ARBA" id="ARBA00022692"/>
    </source>
</evidence>